<dbReference type="PANTHER" id="PTHR10044">
    <property type="entry name" value="INHIBITOR OF APOPTOSIS"/>
    <property type="match status" value="1"/>
</dbReference>
<dbReference type="InterPro" id="IPR001841">
    <property type="entry name" value="Znf_RING"/>
</dbReference>
<dbReference type="FunFam" id="1.10.1170.10:FF:000003">
    <property type="entry name" value="E3 ubiquitin-protein ligase XIAP"/>
    <property type="match status" value="1"/>
</dbReference>
<dbReference type="FunFam" id="1.10.1170.10:FF:000002">
    <property type="entry name" value="Baculoviral IAP repeat containing 7"/>
    <property type="match status" value="1"/>
</dbReference>
<dbReference type="GeneID" id="13842584"/>
<dbReference type="Gene3D" id="1.10.1170.10">
    <property type="entry name" value="Inhibitor Of Apoptosis Protein (2mihbC-IAP-1), Chain A"/>
    <property type="match status" value="2"/>
</dbReference>
<dbReference type="SUPFAM" id="SSF57924">
    <property type="entry name" value="Inhibitor of apoptosis (IAP) repeat"/>
    <property type="match status" value="2"/>
</dbReference>
<evidence type="ECO:0000259" key="6">
    <source>
        <dbReference type="PROSITE" id="PS50089"/>
    </source>
</evidence>
<keyword evidence="3 5" id="KW-0863">Zinc-finger</keyword>
<dbReference type="PROSITE" id="PS01282">
    <property type="entry name" value="BIR_REPEAT_1"/>
    <property type="match status" value="2"/>
</dbReference>
<name>K4EQ13_9BBAC</name>
<keyword evidence="2" id="KW-0479">Metal-binding</keyword>
<dbReference type="GO" id="GO:0008270">
    <property type="term" value="F:zinc ion binding"/>
    <property type="evidence" value="ECO:0007669"/>
    <property type="project" value="UniProtKB-KW"/>
</dbReference>
<evidence type="ECO:0000256" key="5">
    <source>
        <dbReference type="PROSITE-ProRule" id="PRU00175"/>
    </source>
</evidence>
<evidence type="ECO:0000313" key="8">
    <source>
        <dbReference type="Proteomes" id="UP000201571"/>
    </source>
</evidence>
<dbReference type="Pfam" id="PF00653">
    <property type="entry name" value="BIR"/>
    <property type="match status" value="2"/>
</dbReference>
<dbReference type="Gene3D" id="3.30.40.10">
    <property type="entry name" value="Zinc/RING finger domain, C3HC4 (zinc finger)"/>
    <property type="match status" value="1"/>
</dbReference>
<dbReference type="Pfam" id="PF13920">
    <property type="entry name" value="zf-C3HC4_3"/>
    <property type="match status" value="1"/>
</dbReference>
<evidence type="ECO:0000256" key="4">
    <source>
        <dbReference type="ARBA" id="ARBA00022833"/>
    </source>
</evidence>
<sequence>MMDREEARLSTFKNWPVPFLDPQTMARNGFYYLGRRDEVRCAFCKVEIMRWVEGDDPEKDHRKWAPQCPFLRSLTVGGRDEVGSGAVHTPGPANPRYALEQVRLLTFKDWPKSIKQKPKQLAEAGLYYTGRGDMTKCFYCDGGLKDWEENDIPWEQHARWFDKCAYVKLVKGEEYVQKVITEACAVSTEQAPQPENVESPKKFTTLEECKICFENNRNVCFVPCGHVVACAKCALTTNTCPMCRQKYINAVRVYYS</sequence>
<dbReference type="OrthoDB" id="9255at10239"/>
<dbReference type="SMART" id="SM00184">
    <property type="entry name" value="RING"/>
    <property type="match status" value="1"/>
</dbReference>
<dbReference type="EMBL" id="JN408834">
    <property type="protein sequence ID" value="AER41437.1"/>
    <property type="molecule type" value="Genomic_DNA"/>
</dbReference>
<dbReference type="InterPro" id="IPR001370">
    <property type="entry name" value="BIR_rpt"/>
</dbReference>
<organism evidence="7 8">
    <name type="scientific">Epinotia aporema granulovirus</name>
    <dbReference type="NCBI Taxonomy" id="166056"/>
    <lineage>
        <taxon>Viruses</taxon>
        <taxon>Viruses incertae sedis</taxon>
        <taxon>Naldaviricetes</taxon>
        <taxon>Lefavirales</taxon>
        <taxon>Baculoviridae</taxon>
        <taxon>Betabaculovirus</taxon>
        <taxon>Betabaculovirus epaporemae</taxon>
    </lineage>
</organism>
<dbReference type="InterPro" id="IPR050784">
    <property type="entry name" value="IAP"/>
</dbReference>
<keyword evidence="1" id="KW-0053">Apoptosis</keyword>
<dbReference type="CDD" id="cd00022">
    <property type="entry name" value="BIR"/>
    <property type="match status" value="2"/>
</dbReference>
<proteinExistence type="predicted"/>
<feature type="domain" description="RING-type" evidence="6">
    <location>
        <begin position="209"/>
        <end position="244"/>
    </location>
</feature>
<evidence type="ECO:0000256" key="3">
    <source>
        <dbReference type="ARBA" id="ARBA00022771"/>
    </source>
</evidence>
<dbReference type="SMART" id="SM00238">
    <property type="entry name" value="BIR"/>
    <property type="match status" value="2"/>
</dbReference>
<evidence type="ECO:0000256" key="2">
    <source>
        <dbReference type="ARBA" id="ARBA00022723"/>
    </source>
</evidence>
<gene>
    <name evidence="7" type="primary">iap-3</name>
</gene>
<reference evidence="7 8" key="1">
    <citation type="journal article" date="2012" name="BMC Genomics">
        <title>Genome of Epinotia aporema granulovirus (EpapGV), a polyorganotropic fast killing betabaculovirus with a novel thymidylate kinase gene.</title>
        <authorList>
            <person name="Ferrelli M.L."/>
            <person name="Salvador R."/>
            <person name="Biedma M.E."/>
            <person name="Berretta M.F."/>
            <person name="Haase S."/>
            <person name="Sciocco-Cap A."/>
            <person name="Ghiringhelli P.D."/>
            <person name="Romanowski V."/>
        </authorList>
    </citation>
    <scope>NUCLEOTIDE SEQUENCE [LARGE SCALE GENOMIC DNA]</scope>
</reference>
<dbReference type="PROSITE" id="PS50089">
    <property type="entry name" value="ZF_RING_2"/>
    <property type="match status" value="1"/>
</dbReference>
<dbReference type="KEGG" id="vg:13842584"/>
<dbReference type="RefSeq" id="YP_006908519.1">
    <property type="nucleotide sequence ID" value="NC_018875.1"/>
</dbReference>
<keyword evidence="8" id="KW-1185">Reference proteome</keyword>
<dbReference type="Proteomes" id="UP000201571">
    <property type="component" value="Segment"/>
</dbReference>
<dbReference type="PROSITE" id="PS50143">
    <property type="entry name" value="BIR_REPEAT_2"/>
    <property type="match status" value="2"/>
</dbReference>
<evidence type="ECO:0000256" key="1">
    <source>
        <dbReference type="ARBA" id="ARBA00022703"/>
    </source>
</evidence>
<protein>
    <submittedName>
        <fullName evidence="7">Iap-3</fullName>
    </submittedName>
</protein>
<keyword evidence="4" id="KW-0862">Zinc</keyword>
<evidence type="ECO:0000313" key="7">
    <source>
        <dbReference type="EMBL" id="AER41437.1"/>
    </source>
</evidence>
<dbReference type="PANTHER" id="PTHR10044:SF174">
    <property type="entry name" value="DEATH-ASSOCIATED INHIBITOR OF APOPTOSIS 1"/>
    <property type="match status" value="1"/>
</dbReference>
<dbReference type="InterPro" id="IPR013083">
    <property type="entry name" value="Znf_RING/FYVE/PHD"/>
</dbReference>
<accession>K4EQ13</accession>